<proteinExistence type="predicted"/>
<gene>
    <name evidence="1" type="ORF">FWK35_00031738</name>
</gene>
<dbReference type="Proteomes" id="UP000478052">
    <property type="component" value="Unassembled WGS sequence"/>
</dbReference>
<protein>
    <submittedName>
        <fullName evidence="1">DDE-1 domain-containing protein</fullName>
    </submittedName>
</protein>
<feature type="non-terminal residue" evidence="1">
    <location>
        <position position="120"/>
    </location>
</feature>
<dbReference type="OrthoDB" id="8187571at2759"/>
<sequence>MLSSETCVVSWNIIQNTQITMPCVRKRTSNRGTDNEVMKRAADISKDIKVPTYWTENKSAGVDWFKNFLKRNSTLSICQPESTSLARAINLNPVNANMFMDKYDSQLNKYKFEAHPTVLI</sequence>
<name>A0A6G0VMA7_APHCR</name>
<accession>A0A6G0VMA7</accession>
<dbReference type="AlphaFoldDB" id="A0A6G0VMA7"/>
<comment type="caution">
    <text evidence="1">The sequence shown here is derived from an EMBL/GenBank/DDBJ whole genome shotgun (WGS) entry which is preliminary data.</text>
</comment>
<organism evidence="1 2">
    <name type="scientific">Aphis craccivora</name>
    <name type="common">Cowpea aphid</name>
    <dbReference type="NCBI Taxonomy" id="307492"/>
    <lineage>
        <taxon>Eukaryota</taxon>
        <taxon>Metazoa</taxon>
        <taxon>Ecdysozoa</taxon>
        <taxon>Arthropoda</taxon>
        <taxon>Hexapoda</taxon>
        <taxon>Insecta</taxon>
        <taxon>Pterygota</taxon>
        <taxon>Neoptera</taxon>
        <taxon>Paraneoptera</taxon>
        <taxon>Hemiptera</taxon>
        <taxon>Sternorrhyncha</taxon>
        <taxon>Aphidomorpha</taxon>
        <taxon>Aphidoidea</taxon>
        <taxon>Aphididae</taxon>
        <taxon>Aphidini</taxon>
        <taxon>Aphis</taxon>
        <taxon>Aphis</taxon>
    </lineage>
</organism>
<dbReference type="EMBL" id="VUJU01015335">
    <property type="protein sequence ID" value="KAF0694705.1"/>
    <property type="molecule type" value="Genomic_DNA"/>
</dbReference>
<reference evidence="1 2" key="1">
    <citation type="submission" date="2019-08" db="EMBL/GenBank/DDBJ databases">
        <title>Whole genome of Aphis craccivora.</title>
        <authorList>
            <person name="Voronova N.V."/>
            <person name="Shulinski R.S."/>
            <person name="Bandarenka Y.V."/>
            <person name="Zhorov D.G."/>
            <person name="Warner D."/>
        </authorList>
    </citation>
    <scope>NUCLEOTIDE SEQUENCE [LARGE SCALE GENOMIC DNA]</scope>
    <source>
        <strain evidence="1">180601</strain>
        <tissue evidence="1">Whole Body</tissue>
    </source>
</reference>
<keyword evidence="2" id="KW-1185">Reference proteome</keyword>
<evidence type="ECO:0000313" key="2">
    <source>
        <dbReference type="Proteomes" id="UP000478052"/>
    </source>
</evidence>
<evidence type="ECO:0000313" key="1">
    <source>
        <dbReference type="EMBL" id="KAF0694705.1"/>
    </source>
</evidence>